<organism evidence="2 3">
    <name type="scientific">Reticulomyxa filosa</name>
    <dbReference type="NCBI Taxonomy" id="46433"/>
    <lineage>
        <taxon>Eukaryota</taxon>
        <taxon>Sar</taxon>
        <taxon>Rhizaria</taxon>
        <taxon>Retaria</taxon>
        <taxon>Foraminifera</taxon>
        <taxon>Monothalamids</taxon>
        <taxon>Reticulomyxidae</taxon>
        <taxon>Reticulomyxa</taxon>
    </lineage>
</organism>
<name>X6LN00_RETFI</name>
<feature type="non-terminal residue" evidence="2">
    <location>
        <position position="1"/>
    </location>
</feature>
<keyword evidence="1" id="KW-0472">Membrane</keyword>
<protein>
    <submittedName>
        <fullName evidence="2">Uncharacterized protein</fullName>
    </submittedName>
</protein>
<proteinExistence type="predicted"/>
<evidence type="ECO:0000313" key="3">
    <source>
        <dbReference type="Proteomes" id="UP000023152"/>
    </source>
</evidence>
<evidence type="ECO:0000313" key="2">
    <source>
        <dbReference type="EMBL" id="ETO02756.1"/>
    </source>
</evidence>
<dbReference type="AlphaFoldDB" id="X6LN00"/>
<keyword evidence="1" id="KW-1133">Transmembrane helix</keyword>
<gene>
    <name evidence="2" type="ORF">RFI_34657</name>
</gene>
<sequence>VLEVHDFEYKEIFGSYLADTSLAVTNVEQLKKKQKLKNEEEQAFGSLYKLRARGHSLVSNDMSVSISIKSIGMCKKKNKKQIKLLNCFNCNVVRVIFFIIVFLIIPIESIEISLNIEKRIIGNIDDSVDKTASTLIFLNKEKIKALSASVERIRKIIFFVLQKLMKVMSLNKTSL</sequence>
<keyword evidence="1" id="KW-0812">Transmembrane</keyword>
<reference evidence="2 3" key="1">
    <citation type="journal article" date="2013" name="Curr. Biol.">
        <title>The Genome of the Foraminiferan Reticulomyxa filosa.</title>
        <authorList>
            <person name="Glockner G."/>
            <person name="Hulsmann N."/>
            <person name="Schleicher M."/>
            <person name="Noegel A.A."/>
            <person name="Eichinger L."/>
            <person name="Gallinger C."/>
            <person name="Pawlowski J."/>
            <person name="Sierra R."/>
            <person name="Euteneuer U."/>
            <person name="Pillet L."/>
            <person name="Moustafa A."/>
            <person name="Platzer M."/>
            <person name="Groth M."/>
            <person name="Szafranski K."/>
            <person name="Schliwa M."/>
        </authorList>
    </citation>
    <scope>NUCLEOTIDE SEQUENCE [LARGE SCALE GENOMIC DNA]</scope>
</reference>
<feature type="transmembrane region" description="Helical" evidence="1">
    <location>
        <begin position="84"/>
        <end position="105"/>
    </location>
</feature>
<comment type="caution">
    <text evidence="2">The sequence shown here is derived from an EMBL/GenBank/DDBJ whole genome shotgun (WGS) entry which is preliminary data.</text>
</comment>
<dbReference type="EMBL" id="ASPP01034982">
    <property type="protein sequence ID" value="ETO02756.1"/>
    <property type="molecule type" value="Genomic_DNA"/>
</dbReference>
<evidence type="ECO:0000256" key="1">
    <source>
        <dbReference type="SAM" id="Phobius"/>
    </source>
</evidence>
<accession>X6LN00</accession>
<dbReference type="Proteomes" id="UP000023152">
    <property type="component" value="Unassembled WGS sequence"/>
</dbReference>
<keyword evidence="3" id="KW-1185">Reference proteome</keyword>